<evidence type="ECO:0000313" key="3">
    <source>
        <dbReference type="EMBL" id="CAD9288497.1"/>
    </source>
</evidence>
<keyword evidence="2" id="KW-0472">Membrane</keyword>
<reference evidence="3" key="1">
    <citation type="submission" date="2021-01" db="EMBL/GenBank/DDBJ databases">
        <authorList>
            <person name="Corre E."/>
            <person name="Pelletier E."/>
            <person name="Niang G."/>
            <person name="Scheremetjew M."/>
            <person name="Finn R."/>
            <person name="Kale V."/>
            <person name="Holt S."/>
            <person name="Cochrane G."/>
            <person name="Meng A."/>
            <person name="Brown T."/>
            <person name="Cohen L."/>
        </authorList>
    </citation>
    <scope>NUCLEOTIDE SEQUENCE</scope>
    <source>
        <strain evidence="3">CCMP 410</strain>
    </source>
</reference>
<feature type="region of interest" description="Disordered" evidence="1">
    <location>
        <begin position="120"/>
        <end position="144"/>
    </location>
</feature>
<dbReference type="EMBL" id="HBGK01030134">
    <property type="protein sequence ID" value="CAD9288497.1"/>
    <property type="molecule type" value="Transcribed_RNA"/>
</dbReference>
<evidence type="ECO:0000256" key="2">
    <source>
        <dbReference type="SAM" id="Phobius"/>
    </source>
</evidence>
<name>A0A7S1V5N7_9STRA</name>
<protein>
    <submittedName>
        <fullName evidence="3">Uncharacterized protein</fullName>
    </submittedName>
</protein>
<keyword evidence="2" id="KW-0812">Transmembrane</keyword>
<accession>A0A7S1V5N7</accession>
<gene>
    <name evidence="3" type="ORF">GOCE00092_LOCUS15725</name>
</gene>
<sequence>MASKKAMNMAYIRELKRHIAPRGVTARKIREQEQRRAPQSQGGMALYGALGLVAVMGIVPYASVKLIGGMAEREDGLTQSQVRRGAFMNSGSRDVGRDPQWDFRKGEYIKDKGYLEMFKRDNPQEEDLGHEYFSKAGASPRKGR</sequence>
<organism evidence="3">
    <name type="scientific">Grammatophora oceanica</name>
    <dbReference type="NCBI Taxonomy" id="210454"/>
    <lineage>
        <taxon>Eukaryota</taxon>
        <taxon>Sar</taxon>
        <taxon>Stramenopiles</taxon>
        <taxon>Ochrophyta</taxon>
        <taxon>Bacillariophyta</taxon>
        <taxon>Fragilariophyceae</taxon>
        <taxon>Fragilariophycidae</taxon>
        <taxon>Rhabdonematales</taxon>
        <taxon>Grammatophoraceae</taxon>
        <taxon>Grammatophora</taxon>
    </lineage>
</organism>
<feature type="transmembrane region" description="Helical" evidence="2">
    <location>
        <begin position="44"/>
        <end position="63"/>
    </location>
</feature>
<keyword evidence="2" id="KW-1133">Transmembrane helix</keyword>
<dbReference type="AlphaFoldDB" id="A0A7S1V5N7"/>
<proteinExistence type="predicted"/>
<feature type="compositionally biased region" description="Basic and acidic residues" evidence="1">
    <location>
        <begin position="120"/>
        <end position="133"/>
    </location>
</feature>
<evidence type="ECO:0000256" key="1">
    <source>
        <dbReference type="SAM" id="MobiDB-lite"/>
    </source>
</evidence>